<name>A0A5N5HK44_9ROSA</name>
<dbReference type="AlphaFoldDB" id="A0A5N5HK44"/>
<sequence length="116" mass="13561">MEIELEPRVKPPEYKVKAMSHESLSQKAGHVVDTDICFHRSTKPCLLSHIPIYNKSLLEWEISVGLHYKTFVKVHPCCGAQRRDMIYPMNYTPFWKKKKKKKKKTILLAATCEFLV</sequence>
<dbReference type="OrthoDB" id="1739806at2759"/>
<dbReference type="EMBL" id="SMOL01000157">
    <property type="protein sequence ID" value="KAB2626993.1"/>
    <property type="molecule type" value="Genomic_DNA"/>
</dbReference>
<dbReference type="Proteomes" id="UP000327157">
    <property type="component" value="Chromosome 2"/>
</dbReference>
<reference evidence="1 2" key="3">
    <citation type="submission" date="2019-11" db="EMBL/GenBank/DDBJ databases">
        <title>A de novo genome assembly of a pear dwarfing rootstock.</title>
        <authorList>
            <person name="Wang F."/>
            <person name="Wang J."/>
            <person name="Li S."/>
            <person name="Zhang Y."/>
            <person name="Fang M."/>
            <person name="Ma L."/>
            <person name="Zhao Y."/>
            <person name="Jiang S."/>
        </authorList>
    </citation>
    <scope>NUCLEOTIDE SEQUENCE [LARGE SCALE GENOMIC DNA]</scope>
    <source>
        <strain evidence="1">S2</strain>
        <tissue evidence="1">Leaf</tissue>
    </source>
</reference>
<gene>
    <name evidence="1" type="ORF">D8674_020611</name>
</gene>
<organism evidence="1 2">
    <name type="scientific">Pyrus ussuriensis x Pyrus communis</name>
    <dbReference type="NCBI Taxonomy" id="2448454"/>
    <lineage>
        <taxon>Eukaryota</taxon>
        <taxon>Viridiplantae</taxon>
        <taxon>Streptophyta</taxon>
        <taxon>Embryophyta</taxon>
        <taxon>Tracheophyta</taxon>
        <taxon>Spermatophyta</taxon>
        <taxon>Magnoliopsida</taxon>
        <taxon>eudicotyledons</taxon>
        <taxon>Gunneridae</taxon>
        <taxon>Pentapetalae</taxon>
        <taxon>rosids</taxon>
        <taxon>fabids</taxon>
        <taxon>Rosales</taxon>
        <taxon>Rosaceae</taxon>
        <taxon>Amygdaloideae</taxon>
        <taxon>Maleae</taxon>
        <taxon>Pyrus</taxon>
    </lineage>
</organism>
<evidence type="ECO:0000313" key="1">
    <source>
        <dbReference type="EMBL" id="KAB2626993.1"/>
    </source>
</evidence>
<accession>A0A5N5HK44</accession>
<dbReference type="PANTHER" id="PTHR35833:SF1">
    <property type="entry name" value="GALACTOSE-BINDING DOMAIN-CONTAINING PROTEIN"/>
    <property type="match status" value="1"/>
</dbReference>
<comment type="caution">
    <text evidence="1">The sequence shown here is derived from an EMBL/GenBank/DDBJ whole genome shotgun (WGS) entry which is preliminary data.</text>
</comment>
<protein>
    <submittedName>
        <fullName evidence="1">Uncharacterized protein</fullName>
    </submittedName>
</protein>
<proteinExistence type="predicted"/>
<dbReference type="PANTHER" id="PTHR35833">
    <property type="entry name" value="GALACTOSE-BINDING DOMAIN-LIKE, ARMADILLO-TYPE FOLD PROTEIN-RELATED"/>
    <property type="match status" value="1"/>
</dbReference>
<evidence type="ECO:0000313" key="2">
    <source>
        <dbReference type="Proteomes" id="UP000327157"/>
    </source>
</evidence>
<reference evidence="1 2" key="1">
    <citation type="submission" date="2019-09" db="EMBL/GenBank/DDBJ databases">
        <authorList>
            <person name="Ou C."/>
        </authorList>
    </citation>
    <scope>NUCLEOTIDE SEQUENCE [LARGE SCALE GENOMIC DNA]</scope>
    <source>
        <strain evidence="1">S2</strain>
        <tissue evidence="1">Leaf</tissue>
    </source>
</reference>
<reference evidence="2" key="2">
    <citation type="submission" date="2019-10" db="EMBL/GenBank/DDBJ databases">
        <title>A de novo genome assembly of a pear dwarfing rootstock.</title>
        <authorList>
            <person name="Wang F."/>
            <person name="Wang J."/>
            <person name="Li S."/>
            <person name="Zhang Y."/>
            <person name="Fang M."/>
            <person name="Ma L."/>
            <person name="Zhao Y."/>
            <person name="Jiang S."/>
        </authorList>
    </citation>
    <scope>NUCLEOTIDE SEQUENCE [LARGE SCALE GENOMIC DNA]</scope>
</reference>
<keyword evidence="2" id="KW-1185">Reference proteome</keyword>